<organism evidence="3 4">
    <name type="scientific">Arachis hypogaea</name>
    <name type="common">Peanut</name>
    <dbReference type="NCBI Taxonomy" id="3818"/>
    <lineage>
        <taxon>Eukaryota</taxon>
        <taxon>Viridiplantae</taxon>
        <taxon>Streptophyta</taxon>
        <taxon>Embryophyta</taxon>
        <taxon>Tracheophyta</taxon>
        <taxon>Spermatophyta</taxon>
        <taxon>Magnoliopsida</taxon>
        <taxon>eudicotyledons</taxon>
        <taxon>Gunneridae</taxon>
        <taxon>Pentapetalae</taxon>
        <taxon>rosids</taxon>
        <taxon>fabids</taxon>
        <taxon>Fabales</taxon>
        <taxon>Fabaceae</taxon>
        <taxon>Papilionoideae</taxon>
        <taxon>50 kb inversion clade</taxon>
        <taxon>dalbergioids sensu lato</taxon>
        <taxon>Dalbergieae</taxon>
        <taxon>Pterocarpus clade</taxon>
        <taxon>Arachis</taxon>
    </lineage>
</organism>
<dbReference type="InterPro" id="IPR019557">
    <property type="entry name" value="AminoTfrase-like_pln_mobile"/>
</dbReference>
<dbReference type="InterPro" id="IPR044824">
    <property type="entry name" value="MAIN-like"/>
</dbReference>
<evidence type="ECO:0000313" key="3">
    <source>
        <dbReference type="EMBL" id="RYR12569.1"/>
    </source>
</evidence>
<dbReference type="PANTHER" id="PTHR46033:SF8">
    <property type="entry name" value="PROTEIN MAINTENANCE OF MERISTEMS-LIKE"/>
    <property type="match status" value="1"/>
</dbReference>
<dbReference type="STRING" id="3818.A0A444ZEF4"/>
<feature type="compositionally biased region" description="Acidic residues" evidence="1">
    <location>
        <begin position="265"/>
        <end position="274"/>
    </location>
</feature>
<evidence type="ECO:0000256" key="1">
    <source>
        <dbReference type="SAM" id="MobiDB-lite"/>
    </source>
</evidence>
<comment type="caution">
    <text evidence="3">The sequence shown here is derived from an EMBL/GenBank/DDBJ whole genome shotgun (WGS) entry which is preliminary data.</text>
</comment>
<dbReference type="PANTHER" id="PTHR46033">
    <property type="entry name" value="PROTEIN MAIN-LIKE 2"/>
    <property type="match status" value="1"/>
</dbReference>
<proteinExistence type="predicted"/>
<accession>A0A444ZEF4</accession>
<dbReference type="GO" id="GO:0010073">
    <property type="term" value="P:meristem maintenance"/>
    <property type="evidence" value="ECO:0007669"/>
    <property type="project" value="InterPro"/>
</dbReference>
<evidence type="ECO:0000313" key="4">
    <source>
        <dbReference type="Proteomes" id="UP000289738"/>
    </source>
</evidence>
<dbReference type="Proteomes" id="UP000289738">
    <property type="component" value="Chromosome B04"/>
</dbReference>
<keyword evidence="4" id="KW-1185">Reference proteome</keyword>
<evidence type="ECO:0000259" key="2">
    <source>
        <dbReference type="Pfam" id="PF10536"/>
    </source>
</evidence>
<reference evidence="3 4" key="1">
    <citation type="submission" date="2019-01" db="EMBL/GenBank/DDBJ databases">
        <title>Sequencing of cultivated peanut Arachis hypogaea provides insights into genome evolution and oil improvement.</title>
        <authorList>
            <person name="Chen X."/>
        </authorList>
    </citation>
    <scope>NUCLEOTIDE SEQUENCE [LARGE SCALE GENOMIC DNA]</scope>
    <source>
        <strain evidence="4">cv. Fuhuasheng</strain>
        <tissue evidence="3">Leaves</tissue>
    </source>
</reference>
<sequence>MLLIGTILFGDKSGASVHWKFLPLLSDFASIGQYSWGSACLAHLYRSLCRASRFDCKEIDGPLTLLLCWAWMRLPYLAPVPREPRSFPLANRWRNWDRGDRVCRYLKLAHFRKALDDLQEGQFLWVAYSVDRVDPDIIPVDIYLHSVIWSATVLLVSFECIEWHATDRFRRQFGFVQGVPHLERNLDRTHGEVLIGPKNLNWATATNHSFWVMQWTNRYNHVLTEEPMAPQQPLDTYMYWYRSKYGYHLNLSDLVVQEDVEGDQVMDDENEEQEPQSPPPPPQSPPLPPSPPPPPPPEEQRHSTSQYVPQTQFTTSFPIHQQHWVMSQFDSGDGGSFS</sequence>
<feature type="compositionally biased region" description="Polar residues" evidence="1">
    <location>
        <begin position="303"/>
        <end position="313"/>
    </location>
</feature>
<gene>
    <name evidence="3" type="ORF">Ahy_B04g070050</name>
</gene>
<protein>
    <recommendedName>
        <fullName evidence="2">Aminotransferase-like plant mobile domain-containing protein</fullName>
    </recommendedName>
</protein>
<feature type="compositionally biased region" description="Pro residues" evidence="1">
    <location>
        <begin position="276"/>
        <end position="297"/>
    </location>
</feature>
<dbReference type="Pfam" id="PF10536">
    <property type="entry name" value="PMD"/>
    <property type="match status" value="1"/>
</dbReference>
<dbReference type="EMBL" id="SDMP01000014">
    <property type="protein sequence ID" value="RYR12569.1"/>
    <property type="molecule type" value="Genomic_DNA"/>
</dbReference>
<feature type="domain" description="Aminotransferase-like plant mobile" evidence="2">
    <location>
        <begin position="1"/>
        <end position="242"/>
    </location>
</feature>
<feature type="region of interest" description="Disordered" evidence="1">
    <location>
        <begin position="265"/>
        <end position="313"/>
    </location>
</feature>
<name>A0A444ZEF4_ARAHY</name>
<dbReference type="AlphaFoldDB" id="A0A444ZEF4"/>